<comment type="catalytic activity">
    <reaction evidence="15">
        <text>N-acetyl-beta-D-galactosaminyl-(1-&gt;4)-beta-D-3-sulfogalactosyl-(1-&gt;4)-beta-D-glucosyl-(1&lt;-&gt;1')-ceramide + H2O = a beta-D-3-sulfogalactosyl-(1-&gt;4)-beta-D-glucosyl-(1&lt;-&gt;1')-ceramide + N-acetyl-beta-D-galactosamine</text>
        <dbReference type="Rhea" id="RHEA:48276"/>
        <dbReference type="ChEBI" id="CHEBI:15377"/>
        <dbReference type="ChEBI" id="CHEBI:28497"/>
        <dbReference type="ChEBI" id="CHEBI:90163"/>
        <dbReference type="ChEBI" id="CHEBI:90164"/>
    </reaction>
    <physiologicalReaction direction="left-to-right" evidence="15">
        <dbReference type="Rhea" id="RHEA:48277"/>
    </physiologicalReaction>
</comment>
<keyword evidence="9" id="KW-0325">Glycoprotein</keyword>
<evidence type="ECO:0000256" key="18">
    <source>
        <dbReference type="SAM" id="MobiDB-lite"/>
    </source>
</evidence>
<sequence>MVDDSNFLGFLDEVEIHLKEPCEEWPYFEMDESFLLQILDGMAYNKLNVFHWHIVDDQSFPYHSVKFPELSEKGAYHPSMIYSPEDVQTVLEESRLRGIRVMPEFDTPGHTRSWGESHPELLTPCFGKLGPIDPTQESTYAFLSELFQEVAGVFPDRYFHLGGDEVAFDCWQSNSDITEVVDLVDSLNKSSLVWQEVYENADNLPDGTVVQVWTGDQKQLLKQITGDGLPALLSACWYLDHLSWGGDWQKFYNCEPRAFPGTQEQKKLVMGGEACMWGEVVNDRNILQRIFPRVSAVAEKLWSQRNVNDTVEAAARLEEHACRMNRRGIPAQPPNGPGYSLRGKGDKKTVTRRLLGLVSVNMKYVLLLLNTWFLYTNGAYSYIVDPGPVVKATKGEIWPKPKSQTTNAKFAMINRSAFQFQISNHTCDILEKAIERYQKLTLDVGNSARRSLFRSSRGRNDQGRKSPRSDGNFKKTLEVMQLNLKTPCESLPYLAMDESYDLVIDDTQASIESFSVWGMLRGLESFSQMVVLSDDGSMLRVNFTRISDEPRFSHRGLLVDTSRHFVSVPTLIRILDGMAYNKLNVFHWHIVDDHSFPYQSERFPELSDKGAFHPSMVYSPDDVQRVIEEARLRGIRVMSEFDTPGHTRSWGVSHPELLTECFDQYRGKLGPMDPTKEMTYAFLEELFREIVHVFPDQYVHLGGDEVGFECWASNAEVMEYMKVNRLYSFEMLEEKFIQRIVDQIDALNRSSLVWQEVYVNGVRLPKGTVVHIWTGNRQDLLNRITRDGLPALLSSCWYLDHLSTGGDWRKFYNCDPHDFVGTQAQKKLVLGGEACMWGEVVNDQNILQRIFPRVSATAEKLWSQEAVKNADQAAARLEEHTCRMNLRNVPAQPPNGPGFCV</sequence>
<evidence type="ECO:0000259" key="20">
    <source>
        <dbReference type="Pfam" id="PF14845"/>
    </source>
</evidence>
<dbReference type="GO" id="GO:0004563">
    <property type="term" value="F:beta-N-acetylhexosaminidase activity"/>
    <property type="evidence" value="ECO:0007669"/>
    <property type="project" value="UniProtKB-EC"/>
</dbReference>
<evidence type="ECO:0000313" key="22">
    <source>
        <dbReference type="Proteomes" id="UP001562425"/>
    </source>
</evidence>
<feature type="domain" description="Glycoside hydrolase family 20 catalytic" evidence="19">
    <location>
        <begin position="552"/>
        <end position="864"/>
    </location>
</feature>
<organism evidence="21 22">
    <name type="scientific">Culex pipiens pipiens</name>
    <name type="common">Northern house mosquito</name>
    <dbReference type="NCBI Taxonomy" id="38569"/>
    <lineage>
        <taxon>Eukaryota</taxon>
        <taxon>Metazoa</taxon>
        <taxon>Ecdysozoa</taxon>
        <taxon>Arthropoda</taxon>
        <taxon>Hexapoda</taxon>
        <taxon>Insecta</taxon>
        <taxon>Pterygota</taxon>
        <taxon>Neoptera</taxon>
        <taxon>Endopterygota</taxon>
        <taxon>Diptera</taxon>
        <taxon>Nematocera</taxon>
        <taxon>Culicoidea</taxon>
        <taxon>Culicidae</taxon>
        <taxon>Culicinae</taxon>
        <taxon>Culicini</taxon>
        <taxon>Culex</taxon>
        <taxon>Culex</taxon>
    </lineage>
</organism>
<evidence type="ECO:0000256" key="16">
    <source>
        <dbReference type="ARBA" id="ARBA00049464"/>
    </source>
</evidence>
<dbReference type="InterPro" id="IPR017853">
    <property type="entry name" value="GH"/>
</dbReference>
<name>A0ABD1DV16_CULPP</name>
<dbReference type="PANTHER" id="PTHR22600:SF21">
    <property type="entry name" value="BETA-HEXOSAMINIDASE A"/>
    <property type="match status" value="1"/>
</dbReference>
<proteinExistence type="inferred from homology"/>
<protein>
    <recommendedName>
        <fullName evidence="4">beta-N-acetylhexosaminidase</fullName>
        <ecNumber evidence="4">3.2.1.52</ecNumber>
    </recommendedName>
</protein>
<keyword evidence="6" id="KW-0378">Hydrolase</keyword>
<comment type="subcellular location">
    <subcellularLocation>
        <location evidence="2">Lysosome</location>
    </subcellularLocation>
</comment>
<evidence type="ECO:0000256" key="8">
    <source>
        <dbReference type="ARBA" id="ARBA00023157"/>
    </source>
</evidence>
<dbReference type="PRINTS" id="PR00738">
    <property type="entry name" value="GLHYDRLASE20"/>
</dbReference>
<dbReference type="Gene3D" id="3.20.20.80">
    <property type="entry name" value="Glycosidases"/>
    <property type="match status" value="2"/>
</dbReference>
<comment type="catalytic activity">
    <reaction evidence="1">
        <text>Hydrolysis of terminal non-reducing N-acetyl-D-hexosamine residues in N-acetyl-beta-D-hexosaminides.</text>
        <dbReference type="EC" id="3.2.1.52"/>
    </reaction>
</comment>
<dbReference type="Pfam" id="PF00728">
    <property type="entry name" value="Glyco_hydro_20"/>
    <property type="match status" value="2"/>
</dbReference>
<dbReference type="InterPro" id="IPR029018">
    <property type="entry name" value="Hex-like_dom2"/>
</dbReference>
<dbReference type="SUPFAM" id="SSF51445">
    <property type="entry name" value="(Trans)glycosidases"/>
    <property type="match status" value="2"/>
</dbReference>
<comment type="catalytic activity">
    <reaction evidence="13">
        <text>a ganglioside GM2 (d18:1(4E)) + H2O = a ganglioside GM3 (d18:1(4E)) + N-acetyl-beta-D-galactosamine</text>
        <dbReference type="Rhea" id="RHEA:47940"/>
        <dbReference type="ChEBI" id="CHEBI:15377"/>
        <dbReference type="ChEBI" id="CHEBI:28497"/>
        <dbReference type="ChEBI" id="CHEBI:60065"/>
        <dbReference type="ChEBI" id="CHEBI:71502"/>
    </reaction>
    <physiologicalReaction direction="left-to-right" evidence="13">
        <dbReference type="Rhea" id="RHEA:47941"/>
    </physiologicalReaction>
</comment>
<feature type="domain" description="Glycoside hydrolase family 20 catalytic" evidence="19">
    <location>
        <begin position="32"/>
        <end position="304"/>
    </location>
</feature>
<keyword evidence="10" id="KW-0458">Lysosome</keyword>
<evidence type="ECO:0000313" key="21">
    <source>
        <dbReference type="EMBL" id="KAL1403478.1"/>
    </source>
</evidence>
<dbReference type="AlphaFoldDB" id="A0ABD1DV16"/>
<evidence type="ECO:0000256" key="17">
    <source>
        <dbReference type="PIRSR" id="PIRSR625705-1"/>
    </source>
</evidence>
<keyword evidence="7" id="KW-0443">Lipid metabolism</keyword>
<dbReference type="GO" id="GO:0006629">
    <property type="term" value="P:lipid metabolic process"/>
    <property type="evidence" value="ECO:0007669"/>
    <property type="project" value="UniProtKB-KW"/>
</dbReference>
<dbReference type="InterPro" id="IPR029019">
    <property type="entry name" value="HEX_eukaryotic_N"/>
</dbReference>
<dbReference type="InterPro" id="IPR025705">
    <property type="entry name" value="Beta_hexosaminidase_sua/sub"/>
</dbReference>
<evidence type="ECO:0000256" key="4">
    <source>
        <dbReference type="ARBA" id="ARBA00012663"/>
    </source>
</evidence>
<evidence type="ECO:0000256" key="13">
    <source>
        <dbReference type="ARBA" id="ARBA00043767"/>
    </source>
</evidence>
<keyword evidence="22" id="KW-1185">Reference proteome</keyword>
<dbReference type="Proteomes" id="UP001562425">
    <property type="component" value="Unassembled WGS sequence"/>
</dbReference>
<evidence type="ECO:0000256" key="10">
    <source>
        <dbReference type="ARBA" id="ARBA00023228"/>
    </source>
</evidence>
<feature type="domain" description="Beta-hexosaminidase eukaryotic type N-terminal" evidence="20">
    <location>
        <begin position="397"/>
        <end position="529"/>
    </location>
</feature>
<evidence type="ECO:0000256" key="12">
    <source>
        <dbReference type="ARBA" id="ARBA00023505"/>
    </source>
</evidence>
<evidence type="ECO:0000256" key="5">
    <source>
        <dbReference type="ARBA" id="ARBA00022729"/>
    </source>
</evidence>
<feature type="compositionally biased region" description="Basic and acidic residues" evidence="18">
    <location>
        <begin position="458"/>
        <end position="472"/>
    </location>
</feature>
<evidence type="ECO:0000256" key="7">
    <source>
        <dbReference type="ARBA" id="ARBA00023098"/>
    </source>
</evidence>
<keyword evidence="8" id="KW-1015">Disulfide bond</keyword>
<evidence type="ECO:0000256" key="11">
    <source>
        <dbReference type="ARBA" id="ARBA00023295"/>
    </source>
</evidence>
<comment type="similarity">
    <text evidence="3">Belongs to the glycosyl hydrolase 20 family.</text>
</comment>
<accession>A0ABD1DV16</accession>
<comment type="catalytic activity">
    <reaction evidence="16">
        <text>N-acetyl-beta-D-6-sulfogalactosaminyl-(1-&gt;4)-alpha-L-iduronyl-(1-&gt;3)-N-acetyl-D-6-sulfogalactosamine + H2O = alpha-L-iduronyl-(1-&gt;3)-N-acetyl-D-6-sulfogalactosamine + N-acetyl-D-6-sulfogalactosamine</text>
        <dbReference type="Rhea" id="RHEA:64384"/>
        <dbReference type="ChEBI" id="CHEBI:15377"/>
        <dbReference type="ChEBI" id="CHEBI:152567"/>
        <dbReference type="ChEBI" id="CHEBI:152568"/>
        <dbReference type="ChEBI" id="CHEBI:153064"/>
    </reaction>
    <physiologicalReaction direction="left-to-right" evidence="16">
        <dbReference type="Rhea" id="RHEA:64385"/>
    </physiologicalReaction>
</comment>
<evidence type="ECO:0000256" key="14">
    <source>
        <dbReference type="ARBA" id="ARBA00043827"/>
    </source>
</evidence>
<evidence type="ECO:0000256" key="1">
    <source>
        <dbReference type="ARBA" id="ARBA00001231"/>
    </source>
</evidence>
<comment type="caution">
    <text evidence="21">The sequence shown here is derived from an EMBL/GenBank/DDBJ whole genome shotgun (WGS) entry which is preliminary data.</text>
</comment>
<evidence type="ECO:0000256" key="9">
    <source>
        <dbReference type="ARBA" id="ARBA00023180"/>
    </source>
</evidence>
<dbReference type="InterPro" id="IPR015883">
    <property type="entry name" value="Glyco_hydro_20_cat"/>
</dbReference>
<evidence type="ECO:0000256" key="2">
    <source>
        <dbReference type="ARBA" id="ARBA00004371"/>
    </source>
</evidence>
<comment type="catalytic activity">
    <reaction evidence="12">
        <text>beta-D-GalNAc-(1-&gt;4)-alpha-L-IdoA-(1-&gt;3)-beta-D-GalNAc-4-sulfate-(1-&gt;4)-alpha-L-IdoA-(1-&gt;3)-D-GalNAc-4-sulfate + H2O = alpha-L-IdoA-(1-&gt;3)-beta-D-GalNAc-4-sulfate-(1-&gt;4)-alpha-L-IdoA-(1-&gt;3)-D-GalNAc-4-sulfate + N-acetyl-D-galactosamine</text>
        <dbReference type="Rhea" id="RHEA:64372"/>
        <dbReference type="ChEBI" id="CHEBI:15377"/>
        <dbReference type="ChEBI" id="CHEBI:28037"/>
        <dbReference type="ChEBI" id="CHEBI:152565"/>
        <dbReference type="ChEBI" id="CHEBI:152566"/>
    </reaction>
    <physiologicalReaction direction="left-to-right" evidence="12">
        <dbReference type="Rhea" id="RHEA:64373"/>
    </physiologicalReaction>
</comment>
<evidence type="ECO:0000256" key="15">
    <source>
        <dbReference type="ARBA" id="ARBA00047301"/>
    </source>
</evidence>
<keyword evidence="11" id="KW-0326">Glycosidase</keyword>
<dbReference type="Gene3D" id="3.30.379.10">
    <property type="entry name" value="Chitobiase/beta-hexosaminidase domain 2-like"/>
    <property type="match status" value="1"/>
</dbReference>
<evidence type="ECO:0000256" key="3">
    <source>
        <dbReference type="ARBA" id="ARBA00006285"/>
    </source>
</evidence>
<keyword evidence="5" id="KW-0732">Signal</keyword>
<dbReference type="CDD" id="cd06562">
    <property type="entry name" value="GH20_HexA_HexB-like"/>
    <property type="match status" value="2"/>
</dbReference>
<dbReference type="SUPFAM" id="SSF55545">
    <property type="entry name" value="beta-N-acetylhexosaminidase-like domain"/>
    <property type="match status" value="1"/>
</dbReference>
<dbReference type="EMBL" id="JBEHCU010001528">
    <property type="protein sequence ID" value="KAL1403478.1"/>
    <property type="molecule type" value="Genomic_DNA"/>
</dbReference>
<feature type="active site" description="Proton donor" evidence="17">
    <location>
        <position position="705"/>
    </location>
</feature>
<dbReference type="GO" id="GO:0005764">
    <property type="term" value="C:lysosome"/>
    <property type="evidence" value="ECO:0007669"/>
    <property type="project" value="UniProtKB-SubCell"/>
</dbReference>
<evidence type="ECO:0000256" key="6">
    <source>
        <dbReference type="ARBA" id="ARBA00022801"/>
    </source>
</evidence>
<dbReference type="FunFam" id="3.20.20.80:FF:000049">
    <property type="entry name" value="Beta-hexosaminidase A"/>
    <property type="match status" value="1"/>
</dbReference>
<gene>
    <name evidence="21" type="ORF">pipiens_005671</name>
</gene>
<dbReference type="PANTHER" id="PTHR22600">
    <property type="entry name" value="BETA-HEXOSAMINIDASE"/>
    <property type="match status" value="1"/>
</dbReference>
<reference evidence="21 22" key="1">
    <citation type="submission" date="2024-05" db="EMBL/GenBank/DDBJ databases">
        <title>Culex pipiens pipiens assembly and annotation.</title>
        <authorList>
            <person name="Alout H."/>
            <person name="Durand T."/>
        </authorList>
    </citation>
    <scope>NUCLEOTIDE SEQUENCE [LARGE SCALE GENOMIC DNA]</scope>
    <source>
        <strain evidence="21">HA-2024</strain>
        <tissue evidence="21">Whole body</tissue>
    </source>
</reference>
<comment type="catalytic activity">
    <reaction evidence="14">
        <text>a ganglioside GM2 + H2O = a ganglioside GM3 + N-acetyl-beta-D-galactosamine</text>
        <dbReference type="Rhea" id="RHEA:47968"/>
        <dbReference type="ChEBI" id="CHEBI:15377"/>
        <dbReference type="ChEBI" id="CHEBI:28497"/>
        <dbReference type="ChEBI" id="CHEBI:79210"/>
        <dbReference type="ChEBI" id="CHEBI:79218"/>
    </reaction>
    <physiologicalReaction direction="left-to-right" evidence="14">
        <dbReference type="Rhea" id="RHEA:47969"/>
    </physiologicalReaction>
</comment>
<evidence type="ECO:0000259" key="19">
    <source>
        <dbReference type="Pfam" id="PF00728"/>
    </source>
</evidence>
<dbReference type="Pfam" id="PF14845">
    <property type="entry name" value="Glycohydro_20b2"/>
    <property type="match status" value="1"/>
</dbReference>
<feature type="region of interest" description="Disordered" evidence="18">
    <location>
        <begin position="453"/>
        <end position="472"/>
    </location>
</feature>
<dbReference type="EC" id="3.2.1.52" evidence="4"/>